<protein>
    <submittedName>
        <fullName evidence="2">Uncharacterized protein</fullName>
    </submittedName>
</protein>
<accession>A0AA88JD20</accession>
<proteinExistence type="predicted"/>
<name>A0AA88JD20_FICCA</name>
<evidence type="ECO:0000313" key="2">
    <source>
        <dbReference type="EMBL" id="GMN72273.1"/>
    </source>
</evidence>
<comment type="caution">
    <text evidence="2">The sequence shown here is derived from an EMBL/GenBank/DDBJ whole genome shotgun (WGS) entry which is preliminary data.</text>
</comment>
<organism evidence="2 3">
    <name type="scientific">Ficus carica</name>
    <name type="common">Common fig</name>
    <dbReference type="NCBI Taxonomy" id="3494"/>
    <lineage>
        <taxon>Eukaryota</taxon>
        <taxon>Viridiplantae</taxon>
        <taxon>Streptophyta</taxon>
        <taxon>Embryophyta</taxon>
        <taxon>Tracheophyta</taxon>
        <taxon>Spermatophyta</taxon>
        <taxon>Magnoliopsida</taxon>
        <taxon>eudicotyledons</taxon>
        <taxon>Gunneridae</taxon>
        <taxon>Pentapetalae</taxon>
        <taxon>rosids</taxon>
        <taxon>fabids</taxon>
        <taxon>Rosales</taxon>
        <taxon>Moraceae</taxon>
        <taxon>Ficeae</taxon>
        <taxon>Ficus</taxon>
    </lineage>
</organism>
<reference evidence="2" key="1">
    <citation type="submission" date="2023-07" db="EMBL/GenBank/DDBJ databases">
        <title>draft genome sequence of fig (Ficus carica).</title>
        <authorList>
            <person name="Takahashi T."/>
            <person name="Nishimura K."/>
        </authorList>
    </citation>
    <scope>NUCLEOTIDE SEQUENCE</scope>
</reference>
<feature type="region of interest" description="Disordered" evidence="1">
    <location>
        <begin position="1"/>
        <end position="96"/>
    </location>
</feature>
<dbReference type="Proteomes" id="UP001187192">
    <property type="component" value="Unassembled WGS sequence"/>
</dbReference>
<dbReference type="AlphaFoldDB" id="A0AA88JD20"/>
<evidence type="ECO:0000313" key="3">
    <source>
        <dbReference type="Proteomes" id="UP001187192"/>
    </source>
</evidence>
<feature type="compositionally biased region" description="Basic and acidic residues" evidence="1">
    <location>
        <begin position="52"/>
        <end position="64"/>
    </location>
</feature>
<evidence type="ECO:0000256" key="1">
    <source>
        <dbReference type="SAM" id="MobiDB-lite"/>
    </source>
</evidence>
<gene>
    <name evidence="2" type="ORF">TIFTF001_053523</name>
</gene>
<keyword evidence="3" id="KW-1185">Reference proteome</keyword>
<feature type="compositionally biased region" description="Pro residues" evidence="1">
    <location>
        <begin position="77"/>
        <end position="87"/>
    </location>
</feature>
<sequence>MRDQKGNLRPNYKQTQKQTKEKREPLQPLAKPHLSTPEQPSVQSDHRGKKASNKEEKLAAREGHMPPMLGNASPRIKPTPSPPPPQPSSRGIHKPS</sequence>
<dbReference type="EMBL" id="BTGU01012880">
    <property type="protein sequence ID" value="GMN72273.1"/>
    <property type="molecule type" value="Genomic_DNA"/>
</dbReference>